<dbReference type="Proteomes" id="UP000294692">
    <property type="component" value="Unassembled WGS sequence"/>
</dbReference>
<feature type="region of interest" description="Disordered" evidence="1">
    <location>
        <begin position="243"/>
        <end position="267"/>
    </location>
</feature>
<dbReference type="RefSeq" id="WP_132478206.1">
    <property type="nucleotide sequence ID" value="NZ_JBHRVM010000001.1"/>
</dbReference>
<dbReference type="Pfam" id="PF06812">
    <property type="entry name" value="ImpA_N"/>
    <property type="match status" value="1"/>
</dbReference>
<sequence length="352" mass="38256">MVFQVFSNAYEGEFPADGGEFIEYDAAFLELQQCATGKSEQQFGETIIPAESPDWNQVSKLGMALLRRSLDIRVMTLLARAGTELKGLPALAHHLGRLALALESHWQTVHPHLEVDGEQDPLLRINALAELADLNGLVRSVRNGTLLRDGGAVMTLRDAESLLDGSRTEVAALPGGKQRVVEMLLRLHATGDETLQAVLHSAALLEQIRITTAAHLGEDWVPDFSPLLRPLRLVTDLLESAGAPAKEEGGQAAQEPSGPVPPPAPQNAAAQVQALSWREASARTRGDAALMLEKARQYFENHEPSHPAALLIQRIEQLLPLDFYQLVSNLAPQGARELDVFLPKADASPQET</sequence>
<evidence type="ECO:0000259" key="2">
    <source>
        <dbReference type="Pfam" id="PF06812"/>
    </source>
</evidence>
<feature type="domain" description="ImpA N-terminal" evidence="2">
    <location>
        <begin position="18"/>
        <end position="132"/>
    </location>
</feature>
<proteinExistence type="predicted"/>
<evidence type="ECO:0000256" key="1">
    <source>
        <dbReference type="SAM" id="MobiDB-lite"/>
    </source>
</evidence>
<dbReference type="AlphaFoldDB" id="A0A4R3USK2"/>
<name>A0A4R3USK2_9BURK</name>
<dbReference type="PANTHER" id="PTHR37951">
    <property type="entry name" value="CYTOPLASMIC PROTEIN-RELATED"/>
    <property type="match status" value="1"/>
</dbReference>
<gene>
    <name evidence="3" type="ORF">EV686_11335</name>
</gene>
<dbReference type="EMBL" id="SMBX01000013">
    <property type="protein sequence ID" value="TCU93014.1"/>
    <property type="molecule type" value="Genomic_DNA"/>
</dbReference>
<organism evidence="3 4">
    <name type="scientific">Paracandidimonas soli</name>
    <dbReference type="NCBI Taxonomy" id="1917182"/>
    <lineage>
        <taxon>Bacteria</taxon>
        <taxon>Pseudomonadati</taxon>
        <taxon>Pseudomonadota</taxon>
        <taxon>Betaproteobacteria</taxon>
        <taxon>Burkholderiales</taxon>
        <taxon>Alcaligenaceae</taxon>
        <taxon>Paracandidimonas</taxon>
    </lineage>
</organism>
<evidence type="ECO:0000313" key="4">
    <source>
        <dbReference type="Proteomes" id="UP000294692"/>
    </source>
</evidence>
<evidence type="ECO:0000313" key="3">
    <source>
        <dbReference type="EMBL" id="TCU93014.1"/>
    </source>
</evidence>
<comment type="caution">
    <text evidence="3">The sequence shown here is derived from an EMBL/GenBank/DDBJ whole genome shotgun (WGS) entry which is preliminary data.</text>
</comment>
<reference evidence="3 4" key="1">
    <citation type="submission" date="2019-03" db="EMBL/GenBank/DDBJ databases">
        <title>Genomic Encyclopedia of Type Strains, Phase IV (KMG-IV): sequencing the most valuable type-strain genomes for metagenomic binning, comparative biology and taxonomic classification.</title>
        <authorList>
            <person name="Goeker M."/>
        </authorList>
    </citation>
    <scope>NUCLEOTIDE SEQUENCE [LARGE SCALE GENOMIC DNA]</scope>
    <source>
        <strain evidence="3 4">DSM 100048</strain>
    </source>
</reference>
<dbReference type="InterPro" id="IPR017740">
    <property type="entry name" value="TssA-like"/>
</dbReference>
<dbReference type="InterPro" id="IPR010657">
    <property type="entry name" value="ImpA_N"/>
</dbReference>
<accession>A0A4R3USK2</accession>
<dbReference type="OrthoDB" id="9771118at2"/>
<dbReference type="NCBIfam" id="TIGR03363">
    <property type="entry name" value="VI_chp_8"/>
    <property type="match status" value="1"/>
</dbReference>
<protein>
    <submittedName>
        <fullName evidence="3">Type VI secretion system protein ImpA</fullName>
    </submittedName>
</protein>
<dbReference type="PANTHER" id="PTHR37951:SF1">
    <property type="entry name" value="TYPE VI SECRETION SYSTEM COMPONENT TSSA1"/>
    <property type="match status" value="1"/>
</dbReference>
<keyword evidence="4" id="KW-1185">Reference proteome</keyword>